<keyword evidence="1" id="KW-0812">Transmembrane</keyword>
<comment type="caution">
    <text evidence="3">The sequence shown here is derived from an EMBL/GenBank/DDBJ whole genome shotgun (WGS) entry which is preliminary data.</text>
</comment>
<sequence>MTHYSTMLKEETDISHTDTDLPPLTAIINRVQSLRHSRIALAVFFGLTAVAVIAEPFGTDGQLSVGLRIFFWSFLIGVSIVCGAVFDEISYRLVRPLVAWRAALVASVLMTLIFAPFVYLWSRAMAVLGGTLDPQMPSIALNVLVPTLTVYSVIHVVRPHLRAPEAAAAAPEEEPLPRLFDRLEVSQATVYRLSANDHLTDVATDRGLEQIRMRFADAVGEMAPMPGCHVHRSHWVPLDAVDAVQRRGGKLLVKLVNGDELPVSRTYRPRLEEARPDLF</sequence>
<evidence type="ECO:0000256" key="1">
    <source>
        <dbReference type="SAM" id="Phobius"/>
    </source>
</evidence>
<dbReference type="InterPro" id="IPR007492">
    <property type="entry name" value="LytTR_DNA-bd_dom"/>
</dbReference>
<evidence type="ECO:0000259" key="2">
    <source>
        <dbReference type="PROSITE" id="PS50930"/>
    </source>
</evidence>
<dbReference type="Pfam" id="PF04397">
    <property type="entry name" value="LytTR"/>
    <property type="match status" value="1"/>
</dbReference>
<feature type="transmembrane region" description="Helical" evidence="1">
    <location>
        <begin position="39"/>
        <end position="57"/>
    </location>
</feature>
<dbReference type="PROSITE" id="PS50930">
    <property type="entry name" value="HTH_LYTTR"/>
    <property type="match status" value="1"/>
</dbReference>
<proteinExistence type="predicted"/>
<evidence type="ECO:0000313" key="3">
    <source>
        <dbReference type="EMBL" id="SEI52278.1"/>
    </source>
</evidence>
<gene>
    <name evidence="3" type="ORF">SAMN04487940_10197</name>
</gene>
<feature type="domain" description="HTH LytTR-type" evidence="2">
    <location>
        <begin position="185"/>
        <end position="277"/>
    </location>
</feature>
<accession>A0A975W6C7</accession>
<dbReference type="RefSeq" id="WP_074834278.1">
    <property type="nucleotide sequence ID" value="NZ_CATMKJ010000003.1"/>
</dbReference>
<feature type="transmembrane region" description="Helical" evidence="1">
    <location>
        <begin position="69"/>
        <end position="86"/>
    </location>
</feature>
<dbReference type="AlphaFoldDB" id="A0A975W6C7"/>
<reference evidence="3 4" key="1">
    <citation type="submission" date="2016-10" db="EMBL/GenBank/DDBJ databases">
        <authorList>
            <person name="Varghese N."/>
            <person name="Submissions S."/>
        </authorList>
    </citation>
    <scope>NUCLEOTIDE SEQUENCE [LARGE SCALE GENOMIC DNA]</scope>
    <source>
        <strain evidence="3 4">FF3</strain>
    </source>
</reference>
<dbReference type="SMART" id="SM00850">
    <property type="entry name" value="LytTR"/>
    <property type="match status" value="1"/>
</dbReference>
<evidence type="ECO:0000313" key="4">
    <source>
        <dbReference type="Proteomes" id="UP000182932"/>
    </source>
</evidence>
<keyword evidence="1" id="KW-1133">Transmembrane helix</keyword>
<protein>
    <submittedName>
        <fullName evidence="3">Transcriptional regulator, LytTR family</fullName>
    </submittedName>
</protein>
<feature type="transmembrane region" description="Helical" evidence="1">
    <location>
        <begin position="139"/>
        <end position="157"/>
    </location>
</feature>
<keyword evidence="1" id="KW-0472">Membrane</keyword>
<dbReference type="EMBL" id="FNYY01000001">
    <property type="protein sequence ID" value="SEI52278.1"/>
    <property type="molecule type" value="Genomic_DNA"/>
</dbReference>
<dbReference type="Proteomes" id="UP000182932">
    <property type="component" value="Unassembled WGS sequence"/>
</dbReference>
<keyword evidence="4" id="KW-1185">Reference proteome</keyword>
<feature type="transmembrane region" description="Helical" evidence="1">
    <location>
        <begin position="98"/>
        <end position="119"/>
    </location>
</feature>
<organism evidence="3 4">
    <name type="scientific">Marinovum algicola</name>
    <dbReference type="NCBI Taxonomy" id="42444"/>
    <lineage>
        <taxon>Bacteria</taxon>
        <taxon>Pseudomonadati</taxon>
        <taxon>Pseudomonadota</taxon>
        <taxon>Alphaproteobacteria</taxon>
        <taxon>Rhodobacterales</taxon>
        <taxon>Roseobacteraceae</taxon>
        <taxon>Marinovum</taxon>
    </lineage>
</organism>
<name>A0A975W6C7_9RHOB</name>
<dbReference type="GeneID" id="80816375"/>
<dbReference type="GO" id="GO:0003677">
    <property type="term" value="F:DNA binding"/>
    <property type="evidence" value="ECO:0007669"/>
    <property type="project" value="InterPro"/>
</dbReference>
<dbReference type="Gene3D" id="2.40.50.1020">
    <property type="entry name" value="LytTr DNA-binding domain"/>
    <property type="match status" value="1"/>
</dbReference>